<feature type="compositionally biased region" description="Low complexity" evidence="5">
    <location>
        <begin position="246"/>
        <end position="257"/>
    </location>
</feature>
<dbReference type="SUPFAM" id="SSF46785">
    <property type="entry name" value="Winged helix' DNA-binding domain"/>
    <property type="match status" value="1"/>
</dbReference>
<proteinExistence type="inferred from homology"/>
<accession>A0A8K1CCR5</accession>
<dbReference type="GO" id="GO:0003700">
    <property type="term" value="F:DNA-binding transcription factor activity"/>
    <property type="evidence" value="ECO:0007669"/>
    <property type="project" value="InterPro"/>
</dbReference>
<dbReference type="FunFam" id="1.10.10.10:FF:000286">
    <property type="entry name" value="Heat shock transcription factor"/>
    <property type="match status" value="1"/>
</dbReference>
<reference evidence="7" key="1">
    <citation type="submission" date="2019-03" db="EMBL/GenBank/DDBJ databases">
        <title>Long read genome sequence of the mycoparasitic Pythium oligandrum ATCC 38472 isolated from sugarbeet rhizosphere.</title>
        <authorList>
            <person name="Gaulin E."/>
        </authorList>
    </citation>
    <scope>NUCLEOTIDE SEQUENCE</scope>
    <source>
        <strain evidence="7">ATCC 38472_TT</strain>
    </source>
</reference>
<feature type="compositionally biased region" description="Polar residues" evidence="5">
    <location>
        <begin position="542"/>
        <end position="574"/>
    </location>
</feature>
<comment type="similarity">
    <text evidence="4">Belongs to the HSF family.</text>
</comment>
<dbReference type="Pfam" id="PF00447">
    <property type="entry name" value="HSF_DNA-bind"/>
    <property type="match status" value="1"/>
</dbReference>
<dbReference type="Proteomes" id="UP000794436">
    <property type="component" value="Unassembled WGS sequence"/>
</dbReference>
<evidence type="ECO:0000256" key="2">
    <source>
        <dbReference type="ARBA" id="ARBA00023125"/>
    </source>
</evidence>
<feature type="region of interest" description="Disordered" evidence="5">
    <location>
        <begin position="433"/>
        <end position="465"/>
    </location>
</feature>
<dbReference type="AlphaFoldDB" id="A0A8K1CCR5"/>
<feature type="compositionally biased region" description="Basic and acidic residues" evidence="5">
    <location>
        <begin position="258"/>
        <end position="267"/>
    </location>
</feature>
<dbReference type="GO" id="GO:0043565">
    <property type="term" value="F:sequence-specific DNA binding"/>
    <property type="evidence" value="ECO:0007669"/>
    <property type="project" value="InterPro"/>
</dbReference>
<dbReference type="EMBL" id="SPLM01000109">
    <property type="protein sequence ID" value="TMW59937.1"/>
    <property type="molecule type" value="Genomic_DNA"/>
</dbReference>
<protein>
    <recommendedName>
        <fullName evidence="6">HSF-type DNA-binding domain-containing protein</fullName>
    </recommendedName>
</protein>
<name>A0A8K1CCR5_PYTOL</name>
<feature type="compositionally biased region" description="Basic residues" evidence="5">
    <location>
        <begin position="295"/>
        <end position="306"/>
    </location>
</feature>
<dbReference type="PANTHER" id="PTHR10015:SF427">
    <property type="entry name" value="HEAT SHOCK FACTOR PROTEIN"/>
    <property type="match status" value="1"/>
</dbReference>
<dbReference type="InterPro" id="IPR036390">
    <property type="entry name" value="WH_DNA-bd_sf"/>
</dbReference>
<dbReference type="InterPro" id="IPR036388">
    <property type="entry name" value="WH-like_DNA-bd_sf"/>
</dbReference>
<feature type="region of interest" description="Disordered" evidence="5">
    <location>
        <begin position="60"/>
        <end position="94"/>
    </location>
</feature>
<organism evidence="7 8">
    <name type="scientific">Pythium oligandrum</name>
    <name type="common">Mycoparasitic fungus</name>
    <dbReference type="NCBI Taxonomy" id="41045"/>
    <lineage>
        <taxon>Eukaryota</taxon>
        <taxon>Sar</taxon>
        <taxon>Stramenopiles</taxon>
        <taxon>Oomycota</taxon>
        <taxon>Peronosporomycetes</taxon>
        <taxon>Pythiales</taxon>
        <taxon>Pythiaceae</taxon>
        <taxon>Pythium</taxon>
    </lineage>
</organism>
<feature type="region of interest" description="Disordered" evidence="5">
    <location>
        <begin position="238"/>
        <end position="349"/>
    </location>
</feature>
<dbReference type="InterPro" id="IPR000232">
    <property type="entry name" value="HSF_DNA-bd"/>
</dbReference>
<dbReference type="OrthoDB" id="60033at2759"/>
<dbReference type="PANTHER" id="PTHR10015">
    <property type="entry name" value="HEAT SHOCK TRANSCRIPTION FACTOR"/>
    <property type="match status" value="1"/>
</dbReference>
<dbReference type="PRINTS" id="PR00056">
    <property type="entry name" value="HSFDOMAIN"/>
</dbReference>
<evidence type="ECO:0000256" key="5">
    <source>
        <dbReference type="SAM" id="MobiDB-lite"/>
    </source>
</evidence>
<comment type="subcellular location">
    <subcellularLocation>
        <location evidence="1">Nucleus</location>
    </subcellularLocation>
</comment>
<feature type="domain" description="HSF-type DNA-binding" evidence="6">
    <location>
        <begin position="145"/>
        <end position="240"/>
    </location>
</feature>
<comment type="caution">
    <text evidence="7">The sequence shown here is derived from an EMBL/GenBank/DDBJ whole genome shotgun (WGS) entry which is preliminary data.</text>
</comment>
<feature type="compositionally biased region" description="Low complexity" evidence="5">
    <location>
        <begin position="529"/>
        <end position="541"/>
    </location>
</feature>
<evidence type="ECO:0000256" key="4">
    <source>
        <dbReference type="RuleBase" id="RU004020"/>
    </source>
</evidence>
<evidence type="ECO:0000313" key="8">
    <source>
        <dbReference type="Proteomes" id="UP000794436"/>
    </source>
</evidence>
<keyword evidence="3" id="KW-0539">Nucleus</keyword>
<keyword evidence="8" id="KW-1185">Reference proteome</keyword>
<dbReference type="SMART" id="SM00415">
    <property type="entry name" value="HSF"/>
    <property type="match status" value="1"/>
</dbReference>
<feature type="compositionally biased region" description="Acidic residues" evidence="5">
    <location>
        <begin position="268"/>
        <end position="278"/>
    </location>
</feature>
<gene>
    <name evidence="7" type="ORF">Poli38472_005006</name>
</gene>
<evidence type="ECO:0000313" key="7">
    <source>
        <dbReference type="EMBL" id="TMW59937.1"/>
    </source>
</evidence>
<evidence type="ECO:0000256" key="3">
    <source>
        <dbReference type="ARBA" id="ARBA00023242"/>
    </source>
</evidence>
<keyword evidence="2" id="KW-0238">DNA-binding</keyword>
<sequence length="574" mass="62707">MEPRRATSAAMASQLRAPSALATGMDAQLPLPLPSPNTTAAAAALFRVNQLPSSAAAFSPTATDAFSRKTSGNPSKRQRGMMAAMSSGFDPSSATDSPLVPLAFHQTYPARTATTTDTMATTTTATTASTDVDDQQTDVRKRNVGIPKFLRFLFQMLEFEDRTIISWSHKGTAFQIRQPEALAERVLPKYFKHNKVSSFQRQLNYFGFKKWTKTQTNICTFSHPFFVRGEKDKMRLIKRKERSTRGANKGNEGANGARTDRHDHDDNDEHDELEDEHEDEQHAQEDDEVGGPPSKRAKTTKGRTPTKRNSATMKRDPHGTPSKSGQIKAEDTSSQGEPSPDLQPMPSTSRILPLSAAMSVSAPSTAPYNSRIFTQSMPPVSAALYRVEAAPVLPVHSDLLLQHQAQQQQQQSLASYARRMPSPYDTNTSSAMGMPEFSGAYATSHPWPTPTRSSSSEDTQTTVSPGKESMMMLSSFKFADSNATNAMPLPSSFDAVQPYGAQALPPPPPNARDYLDVLLESAAMDEQLSSHSSTGSAGDSTMTNAWEPTTYPTNITSHQQGCYPSEQQQQSTQL</sequence>
<dbReference type="Gene3D" id="1.10.10.10">
    <property type="entry name" value="Winged helix-like DNA-binding domain superfamily/Winged helix DNA-binding domain"/>
    <property type="match status" value="1"/>
</dbReference>
<feature type="compositionally biased region" description="Polar residues" evidence="5">
    <location>
        <begin position="450"/>
        <end position="464"/>
    </location>
</feature>
<evidence type="ECO:0000256" key="1">
    <source>
        <dbReference type="ARBA" id="ARBA00004123"/>
    </source>
</evidence>
<evidence type="ECO:0000259" key="6">
    <source>
        <dbReference type="SMART" id="SM00415"/>
    </source>
</evidence>
<dbReference type="GO" id="GO:0005634">
    <property type="term" value="C:nucleus"/>
    <property type="evidence" value="ECO:0007669"/>
    <property type="project" value="UniProtKB-SubCell"/>
</dbReference>
<feature type="region of interest" description="Disordered" evidence="5">
    <location>
        <begin position="525"/>
        <end position="574"/>
    </location>
</feature>